<keyword evidence="4" id="KW-1185">Reference proteome</keyword>
<dbReference type="AlphaFoldDB" id="A0AA39FIL1"/>
<dbReference type="PANTHER" id="PTHR12236">
    <property type="entry name" value="STRUCTURAL CONTITUENT OF CUTICLE"/>
    <property type="match status" value="1"/>
</dbReference>
<organism evidence="3 4">
    <name type="scientific">Microctonus aethiopoides</name>
    <dbReference type="NCBI Taxonomy" id="144406"/>
    <lineage>
        <taxon>Eukaryota</taxon>
        <taxon>Metazoa</taxon>
        <taxon>Ecdysozoa</taxon>
        <taxon>Arthropoda</taxon>
        <taxon>Hexapoda</taxon>
        <taxon>Insecta</taxon>
        <taxon>Pterygota</taxon>
        <taxon>Neoptera</taxon>
        <taxon>Endopterygota</taxon>
        <taxon>Hymenoptera</taxon>
        <taxon>Apocrita</taxon>
        <taxon>Ichneumonoidea</taxon>
        <taxon>Braconidae</taxon>
        <taxon>Euphorinae</taxon>
        <taxon>Microctonus</taxon>
    </lineage>
</organism>
<dbReference type="Pfam" id="PF00379">
    <property type="entry name" value="Chitin_bind_4"/>
    <property type="match status" value="1"/>
</dbReference>
<gene>
    <name evidence="3" type="ORF">PV328_010704</name>
</gene>
<name>A0AA39FIL1_9HYME</name>
<sequence length="429" mass="49615">MTGRTVDAFAVKHPSNQAFTNVGLRTSYSETRARTQFEYANGVEKYNECADDNNENKKSLRKINYQIKSSIGNNERKDQLRPLLLIEKTKERWPDYYFKGRKTRETHRLYDAESKAKLIYRMSHDDSITLIPTTKLDRVLSKLFQESLRQDESLVNIHGRSSMSNVKINLPSIKVVDDTQSEVTQNPVKSFNSQSEVYETKFHINKIKKLSVSATNEMKKLNRDDLMRTTNKFMYSIQSFDSANIHNLPRELNRNTMPILGLNFHRLQPQQFILAPTKFVDDIKILPGSLALIHSHQSTAVKGILNKQNNANVNSQNETMIKHTNDSSSTLPTHNQSISIINLMKINRQQKPNSPLNHLHYAEKYDFAYRVTDDKTRNYFGHSESRNEGVTNGHYHVLLPDGRIQEVKYRVDKSDGYRANVTYHNQVYG</sequence>
<dbReference type="PROSITE" id="PS51155">
    <property type="entry name" value="CHIT_BIND_RR_2"/>
    <property type="match status" value="1"/>
</dbReference>
<dbReference type="InterPro" id="IPR000618">
    <property type="entry name" value="Insect_cuticle"/>
</dbReference>
<dbReference type="EMBL" id="JAQQBS010000004">
    <property type="protein sequence ID" value="KAK0170101.1"/>
    <property type="molecule type" value="Genomic_DNA"/>
</dbReference>
<accession>A0AA39FIL1</accession>
<evidence type="ECO:0008006" key="5">
    <source>
        <dbReference type="Google" id="ProtNLM"/>
    </source>
</evidence>
<keyword evidence="1 2" id="KW-0193">Cuticle</keyword>
<proteinExistence type="predicted"/>
<evidence type="ECO:0000313" key="3">
    <source>
        <dbReference type="EMBL" id="KAK0170101.1"/>
    </source>
</evidence>
<dbReference type="GO" id="GO:0042302">
    <property type="term" value="F:structural constituent of cuticle"/>
    <property type="evidence" value="ECO:0007669"/>
    <property type="project" value="UniProtKB-UniRule"/>
</dbReference>
<dbReference type="InterPro" id="IPR051217">
    <property type="entry name" value="Insect_Cuticle_Struc_Prot"/>
</dbReference>
<evidence type="ECO:0000256" key="2">
    <source>
        <dbReference type="PROSITE-ProRule" id="PRU00497"/>
    </source>
</evidence>
<reference evidence="3" key="2">
    <citation type="submission" date="2023-03" db="EMBL/GenBank/DDBJ databases">
        <authorList>
            <person name="Inwood S.N."/>
            <person name="Skelly J.G."/>
            <person name="Guhlin J."/>
            <person name="Harrop T.W.R."/>
            <person name="Goldson S.G."/>
            <person name="Dearden P.K."/>
        </authorList>
    </citation>
    <scope>NUCLEOTIDE SEQUENCE</scope>
    <source>
        <strain evidence="3">Irish</strain>
        <tissue evidence="3">Whole body</tissue>
    </source>
</reference>
<reference evidence="3" key="1">
    <citation type="journal article" date="2023" name="bioRxiv">
        <title>Scaffold-level genome assemblies of two parasitoid biocontrol wasps reveal the parthenogenesis mechanism and an associated novel virus.</title>
        <authorList>
            <person name="Inwood S."/>
            <person name="Skelly J."/>
            <person name="Guhlin J."/>
            <person name="Harrop T."/>
            <person name="Goldson S."/>
            <person name="Dearden P."/>
        </authorList>
    </citation>
    <scope>NUCLEOTIDE SEQUENCE</scope>
    <source>
        <strain evidence="3">Irish</strain>
        <tissue evidence="3">Whole body</tissue>
    </source>
</reference>
<dbReference type="GO" id="GO:0005615">
    <property type="term" value="C:extracellular space"/>
    <property type="evidence" value="ECO:0007669"/>
    <property type="project" value="TreeGrafter"/>
</dbReference>
<protein>
    <recommendedName>
        <fullName evidence="5">Pro-resilin</fullName>
    </recommendedName>
</protein>
<dbReference type="GO" id="GO:0031012">
    <property type="term" value="C:extracellular matrix"/>
    <property type="evidence" value="ECO:0007669"/>
    <property type="project" value="TreeGrafter"/>
</dbReference>
<evidence type="ECO:0000313" key="4">
    <source>
        <dbReference type="Proteomes" id="UP001168990"/>
    </source>
</evidence>
<comment type="caution">
    <text evidence="3">The sequence shown here is derived from an EMBL/GenBank/DDBJ whole genome shotgun (WGS) entry which is preliminary data.</text>
</comment>
<dbReference type="Proteomes" id="UP001168990">
    <property type="component" value="Unassembled WGS sequence"/>
</dbReference>
<evidence type="ECO:0000256" key="1">
    <source>
        <dbReference type="ARBA" id="ARBA00022460"/>
    </source>
</evidence>
<dbReference type="PANTHER" id="PTHR12236:SF79">
    <property type="entry name" value="CUTICULAR PROTEIN 50CB-RELATED"/>
    <property type="match status" value="1"/>
</dbReference>